<protein>
    <recommendedName>
        <fullName evidence="4">EF-hand domain-containing protein</fullName>
    </recommendedName>
</protein>
<organism evidence="3">
    <name type="scientific">Leishmania guyanensis</name>
    <dbReference type="NCBI Taxonomy" id="5670"/>
    <lineage>
        <taxon>Eukaryota</taxon>
        <taxon>Discoba</taxon>
        <taxon>Euglenozoa</taxon>
        <taxon>Kinetoplastea</taxon>
        <taxon>Metakinetoplastina</taxon>
        <taxon>Trypanosomatida</taxon>
        <taxon>Trypanosomatidae</taxon>
        <taxon>Leishmaniinae</taxon>
        <taxon>Leishmania</taxon>
        <taxon>Leishmania guyanensis species complex</taxon>
    </lineage>
</organism>
<keyword evidence="2" id="KW-0812">Transmembrane</keyword>
<evidence type="ECO:0000256" key="1">
    <source>
        <dbReference type="SAM" id="MobiDB-lite"/>
    </source>
</evidence>
<evidence type="ECO:0000256" key="2">
    <source>
        <dbReference type="SAM" id="Phobius"/>
    </source>
</evidence>
<dbReference type="EMBL" id="CALQ01000521">
    <property type="protein sequence ID" value="CCM14279.1"/>
    <property type="molecule type" value="Genomic_DNA"/>
</dbReference>
<feature type="region of interest" description="Disordered" evidence="1">
    <location>
        <begin position="477"/>
        <end position="577"/>
    </location>
</feature>
<feature type="compositionally biased region" description="Polar residues" evidence="1">
    <location>
        <begin position="541"/>
        <end position="564"/>
    </location>
</feature>
<dbReference type="PROSITE" id="PS00018">
    <property type="entry name" value="EF_HAND_1"/>
    <property type="match status" value="1"/>
</dbReference>
<evidence type="ECO:0008006" key="4">
    <source>
        <dbReference type="Google" id="ProtNLM"/>
    </source>
</evidence>
<proteinExistence type="predicted"/>
<gene>
    <name evidence="3" type="primary">LgM4147LRVhigh.17.00630.00410</name>
    <name evidence="3" type="ORF">BN36_1717830</name>
</gene>
<name>A0A1E1ISN9_LEIGU</name>
<evidence type="ECO:0000313" key="3">
    <source>
        <dbReference type="EMBL" id="CCM14279.1"/>
    </source>
</evidence>
<dbReference type="AlphaFoldDB" id="A0A1E1ISN9"/>
<dbReference type="InterPro" id="IPR018247">
    <property type="entry name" value="EF_Hand_1_Ca_BS"/>
</dbReference>
<keyword evidence="2" id="KW-0472">Membrane</keyword>
<feature type="region of interest" description="Disordered" evidence="1">
    <location>
        <begin position="442"/>
        <end position="464"/>
    </location>
</feature>
<accession>A0A1E1ISN9</accession>
<keyword evidence="2" id="KW-1133">Transmembrane helix</keyword>
<feature type="transmembrane region" description="Helical" evidence="2">
    <location>
        <begin position="775"/>
        <end position="798"/>
    </location>
</feature>
<feature type="region of interest" description="Disordered" evidence="1">
    <location>
        <begin position="186"/>
        <end position="221"/>
    </location>
</feature>
<reference evidence="3" key="1">
    <citation type="submission" date="2012-08" db="EMBL/GenBank/DDBJ databases">
        <title>Comparative genomics of metastatic and non-metastatic Leishmania guyanensis provides insights into polygenic factors involved in Leishmania RNA virus infection.</title>
        <authorList>
            <person name="Smith D."/>
            <person name="Hertz-Fowler C."/>
            <person name="Martin R."/>
            <person name="Dickens N."/>
            <person name="Fasel N."/>
            <person name="Falquet L."/>
            <person name="Beverley S."/>
            <person name="Zangger H."/>
            <person name="Calderon-Copete S."/>
            <person name="Mottram J."/>
            <person name="Xenarios I."/>
        </authorList>
    </citation>
    <scope>NUCLEOTIDE SEQUENCE</scope>
    <source>
        <strain evidence="3">MHOM/BR/75/M4147/SSU:IR2SAT-LUC</strain>
    </source>
</reference>
<sequence length="808" mass="84889">MGQAASYAESSVQRALLRLKEEEQADEDELLCACGYSRASLSSCTNGSAATAAQSRCGAESAGSSLPVTRSPDVHLPPPPESFGPLVSLTPEYYTLDELRDVLRYLPDPLWVSLYRVSLLYMLDNDHDGRINSTDISFFMDWGIKTVGRDVLPDQLAEVLQTYAALHCWHRCLHVAECIESERAATAATAQPRPGHRRSAGAGSSMRTHRRPISSSGAIGGDTLSLHQRAQRRPNQSVSSFMLLHFREAFLNTPAGGPVPLPGAIGIAAMNADVDNMSPSQSSALFESPRSAISQPVTDSVRYAAATHFAEWMLRVVQNQERDRRHERQFFERRVRCMATTAEVKLGNTTRLRHPSYVAQQSLRIRLSTTFLPAEAASADVPGEGDDLVVSVSQSSISGRQTSMISGILNGSAAVVAASSDADKATPELGVVPLTSAPQLPTSLSFEGPTAASATRLPHSPGTPAALKAFVKTLPHTSSHSRSAMPLSVPVALGGGGSGSPEGTRSPRSPPPTTDAGILPPIGSGSPDSHRGTAAGGPLFTGTSPAHQPSRPRQSAVAPTTQSMPSGGPPSSGHLDAAETAADLPAGASANANGIGISGKGEVEDGSFSNDNACSSSSSLASAAAAGAAATTAAATTTPNSGSAAPLLEHQVSVLLMDAEAFYVQLEATGWCTIGAVEEVYLDFAVEESYCMPFWSFCRLLNQASADEVQAALELPTDQAVAVLTSAAAVEEYRQAAAVRQLQRHVPGQRDGGSGSNNRYCGSVHGSGWASHLQLIPMFVVSEYTFVVFVAAFIHAYWAMLESMGVDP</sequence>